<dbReference type="EMBL" id="RWHX01000102">
    <property type="protein sequence ID" value="RSK73692.1"/>
    <property type="molecule type" value="Genomic_DNA"/>
</dbReference>
<gene>
    <name evidence="1" type="ORF">EJE83_25490</name>
</gene>
<dbReference type="Proteomes" id="UP000270216">
    <property type="component" value="Unassembled WGS sequence"/>
</dbReference>
<reference evidence="1 2" key="1">
    <citation type="submission" date="2018-12" db="EMBL/GenBank/DDBJ databases">
        <title>Whole genome sequence of a Pandoraea apista isolate from a patient with cystic fibrosis.</title>
        <authorList>
            <person name="Kenna D.T."/>
            <person name="Turton J.F."/>
        </authorList>
    </citation>
    <scope>NUCLEOTIDE SEQUENCE [LARGE SCALE GENOMIC DNA]</scope>
    <source>
        <strain evidence="1 2">Pa13324</strain>
    </source>
</reference>
<name>A0ABX9ZH85_9BURK</name>
<sequence length="232" mass="24911">MTYTVATLEVSLDTYDEIKTKLLAAGYDHAIDSKGLIHMTHLGLECSTSVPPAGEFNNATKDQIAAVLLHSNERTLRQEVQLATYLAGNDPAKVGGGEREAYIASLPADWYKDSSLETWFPLTAEELAATKRMFGEACADLGRVNKALGLDPDDAGAEPILDAIEELKARAALSADGGDRKDAERYRIVRHKVCIVGDAFHIINLRPTYVAPDAGAELDAVVDAIAGKAKGE</sequence>
<proteinExistence type="predicted"/>
<accession>A0ABX9ZH85</accession>
<evidence type="ECO:0000313" key="1">
    <source>
        <dbReference type="EMBL" id="RSK73692.1"/>
    </source>
</evidence>
<evidence type="ECO:0000313" key="2">
    <source>
        <dbReference type="Proteomes" id="UP000270216"/>
    </source>
</evidence>
<protein>
    <submittedName>
        <fullName evidence="1">Uncharacterized protein</fullName>
    </submittedName>
</protein>
<dbReference type="RefSeq" id="WP_107337270.1">
    <property type="nucleotide sequence ID" value="NZ_PYYA01000001.1"/>
</dbReference>
<keyword evidence="2" id="KW-1185">Reference proteome</keyword>
<comment type="caution">
    <text evidence="1">The sequence shown here is derived from an EMBL/GenBank/DDBJ whole genome shotgun (WGS) entry which is preliminary data.</text>
</comment>
<organism evidence="1 2">
    <name type="scientific">Pandoraea apista</name>
    <dbReference type="NCBI Taxonomy" id="93218"/>
    <lineage>
        <taxon>Bacteria</taxon>
        <taxon>Pseudomonadati</taxon>
        <taxon>Pseudomonadota</taxon>
        <taxon>Betaproteobacteria</taxon>
        <taxon>Burkholderiales</taxon>
        <taxon>Burkholderiaceae</taxon>
        <taxon>Pandoraea</taxon>
    </lineage>
</organism>